<proteinExistence type="predicted"/>
<keyword evidence="2" id="KW-1185">Reference proteome</keyword>
<gene>
    <name evidence="1" type="ORF">CXZ10_17540</name>
</gene>
<dbReference type="AlphaFoldDB" id="A0A2N3LTM7"/>
<dbReference type="OrthoDB" id="981191at2"/>
<dbReference type="SUPFAM" id="SSF54427">
    <property type="entry name" value="NTF2-like"/>
    <property type="match status" value="1"/>
</dbReference>
<sequence>MALVQPAAAQSCPTEGEGAPLTLHKAWIMEGWERRAGDPPFVFAEKMKRYYDLASPRGVFYDNFAPGPTQLFDNAAVYGANWQDLQNNARSVRHALTGGDDQIAGDDVASTTLGLVGTLTRLNGEVLAFDARSQIGWACTAEGWKIRQEMNYAWPVEPHTIAPFYQTTESAR</sequence>
<reference evidence="1 2" key="1">
    <citation type="submission" date="2017-12" db="EMBL/GenBank/DDBJ databases">
        <title>Anaerobic carbon monoxide metabolism by Pleomorphomonas carboxyditropha sp. nov., a new mesophilic hydrogenogenic carboxidotroph.</title>
        <authorList>
            <person name="Esquivel-Elizondo S."/>
            <person name="Krajmalnik-Brown R."/>
        </authorList>
    </citation>
    <scope>NUCLEOTIDE SEQUENCE [LARGE SCALE GENOMIC DNA]</scope>
    <source>
        <strain evidence="1 2">R5-392</strain>
    </source>
</reference>
<organism evidence="1 2">
    <name type="scientific">Pleomorphomonas diazotrophica</name>
    <dbReference type="NCBI Taxonomy" id="1166257"/>
    <lineage>
        <taxon>Bacteria</taxon>
        <taxon>Pseudomonadati</taxon>
        <taxon>Pseudomonadota</taxon>
        <taxon>Alphaproteobacteria</taxon>
        <taxon>Hyphomicrobiales</taxon>
        <taxon>Pleomorphomonadaceae</taxon>
        <taxon>Pleomorphomonas</taxon>
    </lineage>
</organism>
<name>A0A2N3LTM7_9HYPH</name>
<dbReference type="InterPro" id="IPR032710">
    <property type="entry name" value="NTF2-like_dom_sf"/>
</dbReference>
<comment type="caution">
    <text evidence="1">The sequence shown here is derived from an EMBL/GenBank/DDBJ whole genome shotgun (WGS) entry which is preliminary data.</text>
</comment>
<dbReference type="Proteomes" id="UP000233491">
    <property type="component" value="Unassembled WGS sequence"/>
</dbReference>
<evidence type="ECO:0008006" key="3">
    <source>
        <dbReference type="Google" id="ProtNLM"/>
    </source>
</evidence>
<evidence type="ECO:0000313" key="1">
    <source>
        <dbReference type="EMBL" id="PKR87961.1"/>
    </source>
</evidence>
<dbReference type="EMBL" id="PJNW01000015">
    <property type="protein sequence ID" value="PKR87961.1"/>
    <property type="molecule type" value="Genomic_DNA"/>
</dbReference>
<accession>A0A2N3LTM7</accession>
<evidence type="ECO:0000313" key="2">
    <source>
        <dbReference type="Proteomes" id="UP000233491"/>
    </source>
</evidence>
<protein>
    <recommendedName>
        <fullName evidence="3">SnoaL-like domain-containing protein</fullName>
    </recommendedName>
</protein>